<accession>A0A4Q6XZ71</accession>
<gene>
    <name evidence="1" type="ORF">EWE75_17775</name>
</gene>
<evidence type="ECO:0000313" key="1">
    <source>
        <dbReference type="EMBL" id="RZF63162.1"/>
    </source>
</evidence>
<reference evidence="1 2" key="1">
    <citation type="submission" date="2019-02" db="EMBL/GenBank/DDBJ databases">
        <authorList>
            <person name="Li Y."/>
        </authorList>
    </citation>
    <scope>NUCLEOTIDE SEQUENCE [LARGE SCALE GENOMIC DNA]</scope>
    <source>
        <strain evidence="1 2">3-7</strain>
    </source>
</reference>
<keyword evidence="2" id="KW-1185">Reference proteome</keyword>
<name>A0A4Q6XZ71_9SPHN</name>
<dbReference type="EMBL" id="SGIS01000031">
    <property type="protein sequence ID" value="RZF63162.1"/>
    <property type="molecule type" value="Genomic_DNA"/>
</dbReference>
<sequence>MTPQQTLDAMIDRFTPAVAADARAALAMVAARLPGATRLVYDNYNALAIAFAPGDRSSQAICSVALYPRWVSLFLVNGPALPDPHALLAGGGGTMRHIRLNPALIEDARVAALLDAAAASVAVPIDPAAAPRLLIKSVSAKQRARRPAA</sequence>
<evidence type="ECO:0008006" key="3">
    <source>
        <dbReference type="Google" id="ProtNLM"/>
    </source>
</evidence>
<dbReference type="Proteomes" id="UP000292085">
    <property type="component" value="Unassembled WGS sequence"/>
</dbReference>
<protein>
    <recommendedName>
        <fullName evidence="3">DUF1801 domain-containing protein</fullName>
    </recommendedName>
</protein>
<proteinExistence type="predicted"/>
<evidence type="ECO:0000313" key="2">
    <source>
        <dbReference type="Proteomes" id="UP000292085"/>
    </source>
</evidence>
<organism evidence="1 2">
    <name type="scientific">Sphingomonas populi</name>
    <dbReference type="NCBI Taxonomy" id="2484750"/>
    <lineage>
        <taxon>Bacteria</taxon>
        <taxon>Pseudomonadati</taxon>
        <taxon>Pseudomonadota</taxon>
        <taxon>Alphaproteobacteria</taxon>
        <taxon>Sphingomonadales</taxon>
        <taxon>Sphingomonadaceae</taxon>
        <taxon>Sphingomonas</taxon>
    </lineage>
</organism>
<dbReference type="AlphaFoldDB" id="A0A4Q6XZ71"/>
<comment type="caution">
    <text evidence="1">The sequence shown here is derived from an EMBL/GenBank/DDBJ whole genome shotgun (WGS) entry which is preliminary data.</text>
</comment>
<dbReference type="RefSeq" id="WP_165388432.1">
    <property type="nucleotide sequence ID" value="NZ_SGIS01000031.1"/>
</dbReference>